<dbReference type="PROSITE" id="PS00862">
    <property type="entry name" value="OX2_COVAL_FAD"/>
    <property type="match status" value="1"/>
</dbReference>
<dbReference type="GO" id="GO:0071949">
    <property type="term" value="F:FAD binding"/>
    <property type="evidence" value="ECO:0007669"/>
    <property type="project" value="InterPro"/>
</dbReference>
<dbReference type="InterPro" id="IPR036318">
    <property type="entry name" value="FAD-bd_PCMH-like_sf"/>
</dbReference>
<organism evidence="7 8">
    <name type="scientific">Agromyces flavus</name>
    <dbReference type="NCBI Taxonomy" id="589382"/>
    <lineage>
        <taxon>Bacteria</taxon>
        <taxon>Bacillati</taxon>
        <taxon>Actinomycetota</taxon>
        <taxon>Actinomycetes</taxon>
        <taxon>Micrococcales</taxon>
        <taxon>Microbacteriaceae</taxon>
        <taxon>Agromyces</taxon>
    </lineage>
</organism>
<keyword evidence="4" id="KW-0274">FAD</keyword>
<evidence type="ECO:0000256" key="2">
    <source>
        <dbReference type="ARBA" id="ARBA00005466"/>
    </source>
</evidence>
<evidence type="ECO:0000313" key="8">
    <source>
        <dbReference type="Proteomes" id="UP000199482"/>
    </source>
</evidence>
<dbReference type="PROSITE" id="PS51387">
    <property type="entry name" value="FAD_PCMH"/>
    <property type="match status" value="1"/>
</dbReference>
<dbReference type="AlphaFoldDB" id="A0A1H1YNX8"/>
<dbReference type="SUPFAM" id="SSF56176">
    <property type="entry name" value="FAD-binding/transporter-associated domain-like"/>
    <property type="match status" value="1"/>
</dbReference>
<dbReference type="InterPro" id="IPR050416">
    <property type="entry name" value="FAD-linked_Oxidoreductase"/>
</dbReference>
<dbReference type="OrthoDB" id="9775082at2"/>
<dbReference type="STRING" id="589382.SAMN04489721_2831"/>
<dbReference type="InterPro" id="IPR016169">
    <property type="entry name" value="FAD-bd_PCMH_sub2"/>
</dbReference>
<dbReference type="Gene3D" id="3.40.462.20">
    <property type="match status" value="1"/>
</dbReference>
<evidence type="ECO:0000313" key="7">
    <source>
        <dbReference type="EMBL" id="SDT23134.1"/>
    </source>
</evidence>
<dbReference type="InterPro" id="IPR006093">
    <property type="entry name" value="Oxy_OxRdtase_FAD_BS"/>
</dbReference>
<dbReference type="PANTHER" id="PTHR42973:SF39">
    <property type="entry name" value="FAD-BINDING PCMH-TYPE DOMAIN-CONTAINING PROTEIN"/>
    <property type="match status" value="1"/>
</dbReference>
<keyword evidence="5" id="KW-0560">Oxidoreductase</keyword>
<dbReference type="GO" id="GO:0016491">
    <property type="term" value="F:oxidoreductase activity"/>
    <property type="evidence" value="ECO:0007669"/>
    <property type="project" value="UniProtKB-KW"/>
</dbReference>
<comment type="similarity">
    <text evidence="2">Belongs to the oxygen-dependent FAD-linked oxidoreductase family.</text>
</comment>
<accession>A0A1H1YNX8</accession>
<feature type="domain" description="FAD-binding PCMH-type" evidence="6">
    <location>
        <begin position="42"/>
        <end position="209"/>
    </location>
</feature>
<evidence type="ECO:0000256" key="3">
    <source>
        <dbReference type="ARBA" id="ARBA00022630"/>
    </source>
</evidence>
<reference evidence="8" key="1">
    <citation type="submission" date="2016-10" db="EMBL/GenBank/DDBJ databases">
        <authorList>
            <person name="Varghese N."/>
            <person name="Submissions S."/>
        </authorList>
    </citation>
    <scope>NUCLEOTIDE SEQUENCE [LARGE SCALE GENOMIC DNA]</scope>
    <source>
        <strain evidence="8">CPCC 202695</strain>
    </source>
</reference>
<dbReference type="InterPro" id="IPR006094">
    <property type="entry name" value="Oxid_FAD_bind_N"/>
</dbReference>
<dbReference type="EMBL" id="LT629755">
    <property type="protein sequence ID" value="SDT23134.1"/>
    <property type="molecule type" value="Genomic_DNA"/>
</dbReference>
<evidence type="ECO:0000256" key="4">
    <source>
        <dbReference type="ARBA" id="ARBA00022827"/>
    </source>
</evidence>
<dbReference type="PANTHER" id="PTHR42973">
    <property type="entry name" value="BINDING OXIDOREDUCTASE, PUTATIVE (AFU_ORTHOLOGUE AFUA_1G17690)-RELATED"/>
    <property type="match status" value="1"/>
</dbReference>
<evidence type="ECO:0000256" key="1">
    <source>
        <dbReference type="ARBA" id="ARBA00001974"/>
    </source>
</evidence>
<evidence type="ECO:0000259" key="6">
    <source>
        <dbReference type="PROSITE" id="PS51387"/>
    </source>
</evidence>
<protein>
    <submittedName>
        <fullName evidence="7">FAD/FMN-containing dehydrogenase</fullName>
    </submittedName>
</protein>
<dbReference type="Proteomes" id="UP000199482">
    <property type="component" value="Chromosome I"/>
</dbReference>
<dbReference type="InterPro" id="IPR016167">
    <property type="entry name" value="FAD-bd_PCMH_sub1"/>
</dbReference>
<gene>
    <name evidence="7" type="ORF">SAMN04489721_2831</name>
</gene>
<dbReference type="Gene3D" id="3.30.465.10">
    <property type="match status" value="1"/>
</dbReference>
<name>A0A1H1YNX8_9MICO</name>
<proteinExistence type="inferred from homology"/>
<dbReference type="InterPro" id="IPR016166">
    <property type="entry name" value="FAD-bd_PCMH"/>
</dbReference>
<comment type="cofactor">
    <cofactor evidence="1">
        <name>FAD</name>
        <dbReference type="ChEBI" id="CHEBI:57692"/>
    </cofactor>
</comment>
<evidence type="ECO:0000256" key="5">
    <source>
        <dbReference type="ARBA" id="ARBA00023002"/>
    </source>
</evidence>
<sequence length="448" mass="45926">MSVALGRLAPMSFIAELSQRMPQRVHAPGSPEYEAGAAVFGATGTPDAVVRPASAAEVAEAVRAAVDAGVPIAVRSGGHGSEPATAGLVIDLGELNGVELAGTDGLVHVGAGAKWGDVAAALAPHGLGITSGDTLDVGVGGLALGGGIGWLARTHGLTVDILREVELVTASGDVLTVNAESHPELFWALRGGGGNFGVATRFTFQAAPVDGLVGGHLRWEASDAPAVLRAWRDVLRVAPDELNGTLLVMPPLAPEMPAGPQLAVALRGSEADLRALLEPMTSLDSLVEESLGPVQYVDLLEAAPPGKPPFLFVGGNGFAPDLSDAALEAFARAVDREIPTMVLIRALGGAFSRVAPDATAIAQRDGQALVAINGILPPDASAEQVAAARVPVDEAMTFTTGKYANFTPEFGDESIGDIYPPATLERLRAVKREVDPGDAFRASHHIAP</sequence>
<dbReference type="Gene3D" id="3.30.43.10">
    <property type="entry name" value="Uridine Diphospho-n-acetylenolpyruvylglucosamine Reductase, domain 2"/>
    <property type="match status" value="1"/>
</dbReference>
<keyword evidence="3" id="KW-0285">Flavoprotein</keyword>
<dbReference type="Pfam" id="PF01565">
    <property type="entry name" value="FAD_binding_4"/>
    <property type="match status" value="1"/>
</dbReference>